<organism evidence="3 4">
    <name type="scientific">Rhodococcus xishaensis</name>
    <dbReference type="NCBI Taxonomy" id="2487364"/>
    <lineage>
        <taxon>Bacteria</taxon>
        <taxon>Bacillati</taxon>
        <taxon>Actinomycetota</taxon>
        <taxon>Actinomycetes</taxon>
        <taxon>Mycobacteriales</taxon>
        <taxon>Nocardiaceae</taxon>
        <taxon>Rhodococcus</taxon>
    </lineage>
</organism>
<dbReference type="RefSeq" id="WP_127953202.1">
    <property type="nucleotide sequence ID" value="NZ_RKLO01000003.1"/>
</dbReference>
<protein>
    <submittedName>
        <fullName evidence="3">Uncharacterized protein</fullName>
    </submittedName>
</protein>
<feature type="compositionally biased region" description="Polar residues" evidence="1">
    <location>
        <begin position="15"/>
        <end position="24"/>
    </location>
</feature>
<feature type="transmembrane region" description="Helical" evidence="2">
    <location>
        <begin position="33"/>
        <end position="54"/>
    </location>
</feature>
<evidence type="ECO:0000256" key="2">
    <source>
        <dbReference type="SAM" id="Phobius"/>
    </source>
</evidence>
<feature type="region of interest" description="Disordered" evidence="1">
    <location>
        <begin position="1"/>
        <end position="27"/>
    </location>
</feature>
<dbReference type="InterPro" id="IPR010853">
    <property type="entry name" value="CagY_M"/>
</dbReference>
<keyword evidence="4" id="KW-1185">Reference proteome</keyword>
<name>A0A438AVX5_9NOCA</name>
<gene>
    <name evidence="3" type="ORF">EGT50_09090</name>
</gene>
<dbReference type="Proteomes" id="UP000283479">
    <property type="component" value="Unassembled WGS sequence"/>
</dbReference>
<dbReference type="OrthoDB" id="4485971at2"/>
<evidence type="ECO:0000256" key="1">
    <source>
        <dbReference type="SAM" id="MobiDB-lite"/>
    </source>
</evidence>
<proteinExistence type="predicted"/>
<dbReference type="AlphaFoldDB" id="A0A438AVX5"/>
<dbReference type="Pfam" id="PF07337">
    <property type="entry name" value="CagY_M"/>
    <property type="match status" value="1"/>
</dbReference>
<dbReference type="EMBL" id="RKLO01000003">
    <property type="protein sequence ID" value="RVW02881.1"/>
    <property type="molecule type" value="Genomic_DNA"/>
</dbReference>
<keyword evidence="2" id="KW-1133">Transmembrane helix</keyword>
<reference evidence="3 4" key="1">
    <citation type="submission" date="2018-11" db="EMBL/GenBank/DDBJ databases">
        <title>Rhodococcus spongicola sp. nov. and Rhodococcus xishaensis sp. nov. from marine sponges.</title>
        <authorList>
            <person name="Li L."/>
            <person name="Lin H.W."/>
        </authorList>
    </citation>
    <scope>NUCLEOTIDE SEQUENCE [LARGE SCALE GENOMIC DNA]</scope>
    <source>
        <strain evidence="3 4">LHW51113</strain>
    </source>
</reference>
<evidence type="ECO:0000313" key="4">
    <source>
        <dbReference type="Proteomes" id="UP000283479"/>
    </source>
</evidence>
<evidence type="ECO:0000313" key="3">
    <source>
        <dbReference type="EMBL" id="RVW02881.1"/>
    </source>
</evidence>
<accession>A0A438AVX5</accession>
<sequence>MTDEFSQYPGAQMVQGRQSPTQQANEKDGMSGVLLGVLAMIGGLVGIVIVFATIEQFGDEQTQISNDWNAYTECIRNADTPEEKSACS</sequence>
<keyword evidence="2" id="KW-0812">Transmembrane</keyword>
<keyword evidence="2" id="KW-0472">Membrane</keyword>
<comment type="caution">
    <text evidence="3">The sequence shown here is derived from an EMBL/GenBank/DDBJ whole genome shotgun (WGS) entry which is preliminary data.</text>
</comment>